<dbReference type="PANTHER" id="PTHR30146:SF109">
    <property type="entry name" value="HTH-TYPE TRANSCRIPTIONAL REGULATOR GALS"/>
    <property type="match status" value="1"/>
</dbReference>
<evidence type="ECO:0000256" key="2">
    <source>
        <dbReference type="ARBA" id="ARBA00023125"/>
    </source>
</evidence>
<evidence type="ECO:0000313" key="7">
    <source>
        <dbReference type="EMBL" id="ERK02604.1"/>
    </source>
</evidence>
<dbReference type="InterPro" id="IPR036390">
    <property type="entry name" value="WH_DNA-bd_sf"/>
</dbReference>
<dbReference type="InterPro" id="IPR000524">
    <property type="entry name" value="Tscrpt_reg_HTH_GntR"/>
</dbReference>
<dbReference type="SUPFAM" id="SSF46785">
    <property type="entry name" value="Winged helix' DNA-binding domain"/>
    <property type="match status" value="1"/>
</dbReference>
<reference evidence="8 9" key="1">
    <citation type="submission" date="2013-08" db="EMBL/GenBank/DDBJ databases">
        <authorList>
            <person name="Durkin A.S."/>
            <person name="Haft D.R."/>
            <person name="McCorrison J."/>
            <person name="Torralba M."/>
            <person name="Gillis M."/>
            <person name="Haft D.H."/>
            <person name="Methe B."/>
            <person name="Sutton G."/>
            <person name="Nelson K.E."/>
        </authorList>
    </citation>
    <scope>NUCLEOTIDE SEQUENCE [LARGE SCALE GENOMIC DNA]</scope>
    <source>
        <strain evidence="7 9">ATCC 35536</strain>
        <strain evidence="6 8">VPI DR56BR1116</strain>
    </source>
</reference>
<evidence type="ECO:0000313" key="6">
    <source>
        <dbReference type="EMBL" id="ERF61584.1"/>
    </source>
</evidence>
<dbReference type="RefSeq" id="WP_021329461.1">
    <property type="nucleotide sequence ID" value="NZ_AUZJ01000009.1"/>
</dbReference>
<dbReference type="EMBL" id="AUZJ01000009">
    <property type="protein sequence ID" value="ERF61584.1"/>
    <property type="molecule type" value="Genomic_DNA"/>
</dbReference>
<keyword evidence="2" id="KW-0238">DNA-binding</keyword>
<evidence type="ECO:0000259" key="5">
    <source>
        <dbReference type="PROSITE" id="PS51063"/>
    </source>
</evidence>
<dbReference type="GO" id="GO:0000976">
    <property type="term" value="F:transcription cis-regulatory region binding"/>
    <property type="evidence" value="ECO:0007669"/>
    <property type="project" value="TreeGrafter"/>
</dbReference>
<evidence type="ECO:0000259" key="4">
    <source>
        <dbReference type="PROSITE" id="PS50949"/>
    </source>
</evidence>
<dbReference type="PROSITE" id="PS50949">
    <property type="entry name" value="HTH_GNTR"/>
    <property type="match status" value="1"/>
</dbReference>
<dbReference type="Gene3D" id="3.40.50.2300">
    <property type="match status" value="2"/>
</dbReference>
<dbReference type="Pfam" id="PF00392">
    <property type="entry name" value="GntR"/>
    <property type="match status" value="1"/>
</dbReference>
<dbReference type="Proteomes" id="UP000016412">
    <property type="component" value="Unassembled WGS sequence"/>
</dbReference>
<dbReference type="OrthoDB" id="9804020at2"/>
<feature type="domain" description="HTH crp-type" evidence="5">
    <location>
        <begin position="1"/>
        <end position="71"/>
    </location>
</feature>
<dbReference type="InterPro" id="IPR012318">
    <property type="entry name" value="HTH_CRP"/>
</dbReference>
<dbReference type="SUPFAM" id="SSF53822">
    <property type="entry name" value="Periplasmic binding protein-like I"/>
    <property type="match status" value="1"/>
</dbReference>
<dbReference type="GO" id="GO:0003700">
    <property type="term" value="F:DNA-binding transcription factor activity"/>
    <property type="evidence" value="ECO:0007669"/>
    <property type="project" value="InterPro"/>
</dbReference>
<dbReference type="InterPro" id="IPR028082">
    <property type="entry name" value="Peripla_BP_I"/>
</dbReference>
<evidence type="ECO:0000313" key="8">
    <source>
        <dbReference type="Proteomes" id="UP000016412"/>
    </source>
</evidence>
<dbReference type="AlphaFoldDB" id="U2MTP0"/>
<dbReference type="SMART" id="SM00345">
    <property type="entry name" value="HTH_GNTR"/>
    <property type="match status" value="1"/>
</dbReference>
<accession>U2MTP0</accession>
<keyword evidence="3" id="KW-0804">Transcription</keyword>
<dbReference type="InterPro" id="IPR036388">
    <property type="entry name" value="WH-like_DNA-bd_sf"/>
</dbReference>
<dbReference type="STRING" id="1125725.HMPREF1325_2366"/>
<feature type="domain" description="HTH gntR-type" evidence="4">
    <location>
        <begin position="3"/>
        <end position="70"/>
    </location>
</feature>
<name>U2MTP0_TRESO</name>
<dbReference type="Proteomes" id="UP000016646">
    <property type="component" value="Unassembled WGS sequence"/>
</dbReference>
<gene>
    <name evidence="7" type="ORF">HMPREF0860_0119</name>
    <name evidence="6" type="ORF">HMPREF1325_2366</name>
</gene>
<sequence length="336" mass="38430">MPKRVYEQLYRAVRRDIETNYQSGGRYLSVREIADTFSVSLQIAQKAITQLKREGVVTSKPRTGILIQNTVSAPSSLQGKKILVLSNKQDYHFYASFLEGTKQNCSRYGIDVVFKMNTFENTSSLLFGEYLLSLNADGIIALSFTNAALPFYYVLREGLPLVGDIIIDSLPVMPAVQTDNYKHSYEAACILNKYNCRRYFVLGCYPQENKRFKGFYDGIQKTYAGSFMPEVTYVQLSKINVYDKVIRAIHEYGNKAGFFISDYSANYFFGMLCLQEKIQPKIVLAYDADDAYFTLPGLEPIRTIAPPFKELGHRLSEVLIEKWRRGKFPEPLQQKI</sequence>
<keyword evidence="1" id="KW-0805">Transcription regulation</keyword>
<dbReference type="PROSITE" id="PS51063">
    <property type="entry name" value="HTH_CRP_2"/>
    <property type="match status" value="1"/>
</dbReference>
<evidence type="ECO:0000256" key="3">
    <source>
        <dbReference type="ARBA" id="ARBA00023163"/>
    </source>
</evidence>
<dbReference type="PANTHER" id="PTHR30146">
    <property type="entry name" value="LACI-RELATED TRANSCRIPTIONAL REPRESSOR"/>
    <property type="match status" value="1"/>
</dbReference>
<evidence type="ECO:0000313" key="9">
    <source>
        <dbReference type="Proteomes" id="UP000016646"/>
    </source>
</evidence>
<evidence type="ECO:0000256" key="1">
    <source>
        <dbReference type="ARBA" id="ARBA00023015"/>
    </source>
</evidence>
<protein>
    <submittedName>
        <fullName evidence="6">Transcriptional regulator, GntR family</fullName>
    </submittedName>
</protein>
<comment type="caution">
    <text evidence="6">The sequence shown here is derived from an EMBL/GenBank/DDBJ whole genome shotgun (WGS) entry which is preliminary data.</text>
</comment>
<dbReference type="EMBL" id="AVQI01000050">
    <property type="protein sequence ID" value="ERK02604.1"/>
    <property type="molecule type" value="Genomic_DNA"/>
</dbReference>
<dbReference type="Gene3D" id="1.10.10.10">
    <property type="entry name" value="Winged helix-like DNA-binding domain superfamily/Winged helix DNA-binding domain"/>
    <property type="match status" value="1"/>
</dbReference>
<organism evidence="6 8">
    <name type="scientific">Treponema socranskii subsp. socranskii VPI DR56BR1116 = ATCC 35536</name>
    <dbReference type="NCBI Taxonomy" id="1125725"/>
    <lineage>
        <taxon>Bacteria</taxon>
        <taxon>Pseudomonadati</taxon>
        <taxon>Spirochaetota</taxon>
        <taxon>Spirochaetia</taxon>
        <taxon>Spirochaetales</taxon>
        <taxon>Treponemataceae</taxon>
        <taxon>Treponema</taxon>
    </lineage>
</organism>
<dbReference type="PATRIC" id="fig|1125725.3.peg.434"/>
<keyword evidence="9" id="KW-1185">Reference proteome</keyword>
<proteinExistence type="predicted"/>